<reference evidence="3 4" key="1">
    <citation type="submission" date="2020-08" db="EMBL/GenBank/DDBJ databases">
        <title>Genomic Encyclopedia of Type Strains, Phase IV (KMG-IV): sequencing the most valuable type-strain genomes for metagenomic binning, comparative biology and taxonomic classification.</title>
        <authorList>
            <person name="Goeker M."/>
        </authorList>
    </citation>
    <scope>NUCLEOTIDE SEQUENCE [LARGE SCALE GENOMIC DNA]</scope>
    <source>
        <strain evidence="3 4">DSM 21458</strain>
    </source>
</reference>
<organism evidence="3 4">
    <name type="scientific">Deinobacterium chartae</name>
    <dbReference type="NCBI Taxonomy" id="521158"/>
    <lineage>
        <taxon>Bacteria</taxon>
        <taxon>Thermotogati</taxon>
        <taxon>Deinococcota</taxon>
        <taxon>Deinococci</taxon>
        <taxon>Deinococcales</taxon>
        <taxon>Deinococcaceae</taxon>
        <taxon>Deinobacterium</taxon>
    </lineage>
</organism>
<name>A0A841I533_9DEIO</name>
<evidence type="ECO:0000256" key="1">
    <source>
        <dbReference type="SAM" id="MobiDB-lite"/>
    </source>
</evidence>
<protein>
    <recommendedName>
        <fullName evidence="2">Aminoglycoside phosphotransferase domain-containing protein</fullName>
    </recommendedName>
</protein>
<dbReference type="Proteomes" id="UP000569951">
    <property type="component" value="Unassembled WGS sequence"/>
</dbReference>
<evidence type="ECO:0000313" key="4">
    <source>
        <dbReference type="Proteomes" id="UP000569951"/>
    </source>
</evidence>
<dbReference type="EMBL" id="JACHHG010000012">
    <property type="protein sequence ID" value="MBB6099540.1"/>
    <property type="molecule type" value="Genomic_DNA"/>
</dbReference>
<evidence type="ECO:0000259" key="2">
    <source>
        <dbReference type="Pfam" id="PF01636"/>
    </source>
</evidence>
<dbReference type="SUPFAM" id="SSF56112">
    <property type="entry name" value="Protein kinase-like (PK-like)"/>
    <property type="match status" value="1"/>
</dbReference>
<sequence length="263" mass="28842">MSSSDEAEPRELPLSPEKGVTRRGEVVSRPAAAWTPAVHRLLEHLQAQGFTAAPRVLHSPAAGEPEQLVFVHGEFVHPRPWSDAGLTAMGALLRQLHEAAIAFEPPSGAVWQPWFLRELGGPNRIISHGDIAPWNVVTRAGLPVALIDWEFAGPIDPLTELARVCWLFAQLHGPDVTALHGLPPAEVRAAQVRRIAEAYGASPEQRHALVERMIEVAVYETAFEADERQVGPDSAGPQWGFAWRARAAAWMLGHRDLLQRALL</sequence>
<feature type="region of interest" description="Disordered" evidence="1">
    <location>
        <begin position="1"/>
        <end position="24"/>
    </location>
</feature>
<accession>A0A841I533</accession>
<evidence type="ECO:0000313" key="3">
    <source>
        <dbReference type="EMBL" id="MBB6099540.1"/>
    </source>
</evidence>
<dbReference type="RefSeq" id="WP_183988287.1">
    <property type="nucleotide sequence ID" value="NZ_JACHHG010000012.1"/>
</dbReference>
<dbReference type="Pfam" id="PF01636">
    <property type="entry name" value="APH"/>
    <property type="match status" value="1"/>
</dbReference>
<gene>
    <name evidence="3" type="ORF">HNR42_002990</name>
</gene>
<dbReference type="InterPro" id="IPR011009">
    <property type="entry name" value="Kinase-like_dom_sf"/>
</dbReference>
<dbReference type="AlphaFoldDB" id="A0A841I533"/>
<dbReference type="Gene3D" id="3.90.1200.10">
    <property type="match status" value="1"/>
</dbReference>
<feature type="domain" description="Aminoglycoside phosphotransferase" evidence="2">
    <location>
        <begin position="117"/>
        <end position="173"/>
    </location>
</feature>
<proteinExistence type="predicted"/>
<dbReference type="InterPro" id="IPR002575">
    <property type="entry name" value="Aminoglycoside_PTrfase"/>
</dbReference>
<keyword evidence="4" id="KW-1185">Reference proteome</keyword>
<comment type="caution">
    <text evidence="3">The sequence shown here is derived from an EMBL/GenBank/DDBJ whole genome shotgun (WGS) entry which is preliminary data.</text>
</comment>